<evidence type="ECO:0000313" key="5">
    <source>
        <dbReference type="RefSeq" id="XP_021856140.1"/>
    </source>
</evidence>
<dbReference type="SMART" id="SM00101">
    <property type="entry name" value="14_3_3"/>
    <property type="match status" value="1"/>
</dbReference>
<comment type="similarity">
    <text evidence="1">Belongs to the 14-3-3 family.</text>
</comment>
<feature type="domain" description="14-3-3" evidence="3">
    <location>
        <begin position="7"/>
        <end position="243"/>
    </location>
</feature>
<dbReference type="CDD" id="cd08774">
    <property type="entry name" value="14-3-3"/>
    <property type="match status" value="1"/>
</dbReference>
<dbReference type="GO" id="GO:0005737">
    <property type="term" value="C:cytoplasm"/>
    <property type="evidence" value="ECO:0000318"/>
    <property type="project" value="GO_Central"/>
</dbReference>
<dbReference type="KEGG" id="soe:110795440"/>
<dbReference type="AlphaFoldDB" id="A0A9R0K3F3"/>
<dbReference type="SUPFAM" id="SSF48445">
    <property type="entry name" value="14-3-3 protein"/>
    <property type="match status" value="1"/>
</dbReference>
<accession>A0A9R0K3F3</accession>
<dbReference type="PRINTS" id="PR00305">
    <property type="entry name" value="1433ZETA"/>
</dbReference>
<evidence type="ECO:0000259" key="3">
    <source>
        <dbReference type="SMART" id="SM00101"/>
    </source>
</evidence>
<organism evidence="4 5">
    <name type="scientific">Spinacia oleracea</name>
    <name type="common">Spinach</name>
    <dbReference type="NCBI Taxonomy" id="3562"/>
    <lineage>
        <taxon>Eukaryota</taxon>
        <taxon>Viridiplantae</taxon>
        <taxon>Streptophyta</taxon>
        <taxon>Embryophyta</taxon>
        <taxon>Tracheophyta</taxon>
        <taxon>Spermatophyta</taxon>
        <taxon>Magnoliopsida</taxon>
        <taxon>eudicotyledons</taxon>
        <taxon>Gunneridae</taxon>
        <taxon>Pentapetalae</taxon>
        <taxon>Caryophyllales</taxon>
        <taxon>Chenopodiaceae</taxon>
        <taxon>Chenopodioideae</taxon>
        <taxon>Anserineae</taxon>
        <taxon>Spinacia</taxon>
    </lineage>
</organism>
<dbReference type="InterPro" id="IPR036815">
    <property type="entry name" value="14-3-3_dom_sf"/>
</dbReference>
<dbReference type="GO" id="GO:0008104">
    <property type="term" value="P:intracellular protein localization"/>
    <property type="evidence" value="ECO:0000318"/>
    <property type="project" value="GO_Central"/>
</dbReference>
<dbReference type="InterPro" id="IPR023410">
    <property type="entry name" value="14-3-3_domain"/>
</dbReference>
<proteinExistence type="inferred from homology"/>
<sequence length="250" mass="29155">MATLNDRYFTVYLAKAALSANRYPDMAEAMKKLAKFDMEFTDEERNFLSTAYKNVIGPKRESRRTFCDLEKEEKDQTNLMRIRDYRLKIESEITDHCNDAIKMIDDHLLPFASTTESSVFYLNMKADNYRYLAEIKSGDERDEAADQSLKAYEEGMAIAVANLSVGHPARLGLALNLSVFYYDIMNSCKRACTFAKETYDEATLELIKKRDYPKECSIIMQCLRDNVAFWALEQENLRNRNRNRNRNRLC</sequence>
<evidence type="ECO:0000313" key="4">
    <source>
        <dbReference type="Proteomes" id="UP000813463"/>
    </source>
</evidence>
<dbReference type="GO" id="GO:0007165">
    <property type="term" value="P:signal transduction"/>
    <property type="evidence" value="ECO:0000318"/>
    <property type="project" value="GO_Central"/>
</dbReference>
<dbReference type="Proteomes" id="UP000813463">
    <property type="component" value="Chromosome 6"/>
</dbReference>
<dbReference type="GeneID" id="110795440"/>
<protein>
    <submittedName>
        <fullName evidence="5">14-3-3-like protein GF14 omicron</fullName>
    </submittedName>
</protein>
<dbReference type="Pfam" id="PF00244">
    <property type="entry name" value="14-3-3"/>
    <property type="match status" value="1"/>
</dbReference>
<gene>
    <name evidence="5" type="primary">LOC110795440</name>
</gene>
<dbReference type="InterPro" id="IPR000308">
    <property type="entry name" value="14-3-3"/>
</dbReference>
<name>A0A9R0K3F3_SPIOL</name>
<evidence type="ECO:0000256" key="1">
    <source>
        <dbReference type="ARBA" id="ARBA00006141"/>
    </source>
</evidence>
<dbReference type="PIRSF" id="PIRSF000868">
    <property type="entry name" value="14-3-3"/>
    <property type="match status" value="1"/>
</dbReference>
<evidence type="ECO:0000256" key="2">
    <source>
        <dbReference type="PIRSR" id="PIRSR000868-1"/>
    </source>
</evidence>
<reference evidence="5" key="2">
    <citation type="submission" date="2025-08" db="UniProtKB">
        <authorList>
            <consortium name="RefSeq"/>
        </authorList>
    </citation>
    <scope>IDENTIFICATION</scope>
    <source>
        <tissue evidence="5">Leaf</tissue>
    </source>
</reference>
<dbReference type="OrthoDB" id="1789973at2759"/>
<dbReference type="Gene3D" id="1.20.190.20">
    <property type="entry name" value="14-3-3 domain"/>
    <property type="match status" value="1"/>
</dbReference>
<reference evidence="4" key="1">
    <citation type="journal article" date="2021" name="Nat. Commun.">
        <title>Genomic analyses provide insights into spinach domestication and the genetic basis of agronomic traits.</title>
        <authorList>
            <person name="Cai X."/>
            <person name="Sun X."/>
            <person name="Xu C."/>
            <person name="Sun H."/>
            <person name="Wang X."/>
            <person name="Ge C."/>
            <person name="Zhang Z."/>
            <person name="Wang Q."/>
            <person name="Fei Z."/>
            <person name="Jiao C."/>
            <person name="Wang Q."/>
        </authorList>
    </citation>
    <scope>NUCLEOTIDE SEQUENCE [LARGE SCALE GENOMIC DNA]</scope>
    <source>
        <strain evidence="4">cv. Varoflay</strain>
    </source>
</reference>
<feature type="site" description="Interaction with phosphoserine on interacting protein" evidence="2">
    <location>
        <position position="60"/>
    </location>
</feature>
<dbReference type="PANTHER" id="PTHR18860">
    <property type="entry name" value="14-3-3 PROTEIN"/>
    <property type="match status" value="1"/>
</dbReference>
<feature type="site" description="Interaction with phosphoserine on interacting protein" evidence="2">
    <location>
        <position position="130"/>
    </location>
</feature>
<keyword evidence="4" id="KW-1185">Reference proteome</keyword>
<dbReference type="RefSeq" id="XP_021856140.1">
    <property type="nucleotide sequence ID" value="XM_022000448.2"/>
</dbReference>